<dbReference type="SUPFAM" id="SSF50022">
    <property type="entry name" value="ISP domain"/>
    <property type="match status" value="1"/>
</dbReference>
<dbReference type="GO" id="GO:0016491">
    <property type="term" value="F:oxidoreductase activity"/>
    <property type="evidence" value="ECO:0007669"/>
    <property type="project" value="UniProtKB-KW"/>
</dbReference>
<dbReference type="Gene3D" id="2.102.10.10">
    <property type="entry name" value="Rieske [2Fe-2S] iron-sulphur domain"/>
    <property type="match status" value="1"/>
</dbReference>
<name>A0ABD6N2J7_9PSED</name>
<dbReference type="Pfam" id="PF00355">
    <property type="entry name" value="Rieske"/>
    <property type="match status" value="1"/>
</dbReference>
<dbReference type="AlphaFoldDB" id="A0ABD6N2J7"/>
<keyword evidence="5" id="KW-0408">Iron</keyword>
<feature type="domain" description="Rieske" evidence="7">
    <location>
        <begin position="67"/>
        <end position="175"/>
    </location>
</feature>
<sequence>MPAKPTVQRPAMQLIHPAQPGIHDFASAEQVAAVRRPLNQAALLPASFYADARSHAFDVEKLFMRHWLPVAHVAELAEPGSYLSREMFGEPILLTCDKDGTIHAFSNVCRHRNRVVVDGKGVCKGTLTCPYHGWSYGLDGSLKGAPFMHQAENFDKLDYHLPRLGLDIWQGFVFINFDVEAPLLSPQLKSLDKVLDPLKMAEMACMDFDRYQAPWNWKATLDNFTEAYHQPTIHAGIDPLVPGRTAVYDDVDGPYNLFWIPAAPGASFQPVLPEMDNAIFDGLVVVNVFPLFHLLIDPSAIMWLDWDIRDVNDHDLIWRMLVPNASTQIDDFDAKKQELYGYVKQVWDEDVFACAGVAKGASSRFTAQGRLCPQEKSLYQLHNWLVDQYER</sequence>
<dbReference type="Pfam" id="PF00848">
    <property type="entry name" value="Ring_hydroxyl_A"/>
    <property type="match status" value="1"/>
</dbReference>
<dbReference type="GO" id="GO:0051537">
    <property type="term" value="F:2 iron, 2 sulfur cluster binding"/>
    <property type="evidence" value="ECO:0007669"/>
    <property type="project" value="UniProtKB-KW"/>
</dbReference>
<evidence type="ECO:0000313" key="8">
    <source>
        <dbReference type="EMBL" id="NWL47404.1"/>
    </source>
</evidence>
<comment type="caution">
    <text evidence="8">The sequence shown here is derived from an EMBL/GenBank/DDBJ whole genome shotgun (WGS) entry which is preliminary data.</text>
</comment>
<dbReference type="EMBL" id="QJRE01000113">
    <property type="protein sequence ID" value="NWL47404.1"/>
    <property type="molecule type" value="Genomic_DNA"/>
</dbReference>
<dbReference type="SUPFAM" id="SSF55961">
    <property type="entry name" value="Bet v1-like"/>
    <property type="match status" value="1"/>
</dbReference>
<dbReference type="PROSITE" id="PS51296">
    <property type="entry name" value="RIESKE"/>
    <property type="match status" value="1"/>
</dbReference>
<dbReference type="PRINTS" id="PR00090">
    <property type="entry name" value="RNGDIOXGNASE"/>
</dbReference>
<keyword evidence="3" id="KW-0479">Metal-binding</keyword>
<protein>
    <recommendedName>
        <fullName evidence="7">Rieske domain-containing protein</fullName>
    </recommendedName>
</protein>
<organism evidence="8 9">
    <name type="scientific">Pseudomonas hunanensis</name>
    <dbReference type="NCBI Taxonomy" id="1247546"/>
    <lineage>
        <taxon>Bacteria</taxon>
        <taxon>Pseudomonadati</taxon>
        <taxon>Pseudomonadota</taxon>
        <taxon>Gammaproteobacteria</taxon>
        <taxon>Pseudomonadales</taxon>
        <taxon>Pseudomonadaceae</taxon>
        <taxon>Pseudomonas</taxon>
    </lineage>
</organism>
<evidence type="ECO:0000256" key="5">
    <source>
        <dbReference type="ARBA" id="ARBA00023004"/>
    </source>
</evidence>
<evidence type="ECO:0000259" key="7">
    <source>
        <dbReference type="PROSITE" id="PS51296"/>
    </source>
</evidence>
<dbReference type="PANTHER" id="PTHR43756">
    <property type="entry name" value="CHOLINE MONOOXYGENASE, CHLOROPLASTIC"/>
    <property type="match status" value="1"/>
</dbReference>
<proteinExistence type="predicted"/>
<evidence type="ECO:0000313" key="9">
    <source>
        <dbReference type="Proteomes" id="UP000704738"/>
    </source>
</evidence>
<dbReference type="Gene3D" id="3.90.380.10">
    <property type="entry name" value="Naphthalene 1,2-dioxygenase Alpha Subunit, Chain A, domain 1"/>
    <property type="match status" value="2"/>
</dbReference>
<dbReference type="Proteomes" id="UP000704738">
    <property type="component" value="Unassembled WGS sequence"/>
</dbReference>
<evidence type="ECO:0000256" key="3">
    <source>
        <dbReference type="ARBA" id="ARBA00022723"/>
    </source>
</evidence>
<dbReference type="InterPro" id="IPR001663">
    <property type="entry name" value="Rng_hydr_dOase-A"/>
</dbReference>
<comment type="cofactor">
    <cofactor evidence="1">
        <name>Fe cation</name>
        <dbReference type="ChEBI" id="CHEBI:24875"/>
    </cofactor>
</comment>
<keyword evidence="6" id="KW-0411">Iron-sulfur</keyword>
<dbReference type="InterPro" id="IPR015879">
    <property type="entry name" value="Ring_hydroxy_dOase_asu_C_dom"/>
</dbReference>
<dbReference type="PANTHER" id="PTHR43756:SF5">
    <property type="entry name" value="CHOLINE MONOOXYGENASE, CHLOROPLASTIC"/>
    <property type="match status" value="1"/>
</dbReference>
<evidence type="ECO:0000256" key="4">
    <source>
        <dbReference type="ARBA" id="ARBA00023002"/>
    </source>
</evidence>
<keyword evidence="4" id="KW-0560">Oxidoreductase</keyword>
<accession>A0ABD6N2J7</accession>
<gene>
    <name evidence="8" type="ORF">DM819_16480</name>
</gene>
<keyword evidence="2" id="KW-0001">2Fe-2S</keyword>
<evidence type="ECO:0000256" key="6">
    <source>
        <dbReference type="ARBA" id="ARBA00023014"/>
    </source>
</evidence>
<dbReference type="CDD" id="cd03469">
    <property type="entry name" value="Rieske_RO_Alpha_N"/>
    <property type="match status" value="1"/>
</dbReference>
<dbReference type="GO" id="GO:0046872">
    <property type="term" value="F:metal ion binding"/>
    <property type="evidence" value="ECO:0007669"/>
    <property type="project" value="UniProtKB-KW"/>
</dbReference>
<dbReference type="InterPro" id="IPR036922">
    <property type="entry name" value="Rieske_2Fe-2S_sf"/>
</dbReference>
<dbReference type="InterPro" id="IPR017941">
    <property type="entry name" value="Rieske_2Fe-2S"/>
</dbReference>
<reference evidence="8 9" key="1">
    <citation type="submission" date="2018-06" db="EMBL/GenBank/DDBJ databases">
        <title>Bacteria isolated from soil of Wuhan.</title>
        <authorList>
            <person name="Xiang W."/>
            <person name="Huang C."/>
        </authorList>
    </citation>
    <scope>NUCLEOTIDE SEQUENCE [LARGE SCALE GENOMIC DNA]</scope>
    <source>
        <strain evidence="9">xwS4</strain>
    </source>
</reference>
<evidence type="ECO:0000256" key="1">
    <source>
        <dbReference type="ARBA" id="ARBA00001962"/>
    </source>
</evidence>
<evidence type="ECO:0000256" key="2">
    <source>
        <dbReference type="ARBA" id="ARBA00022714"/>
    </source>
</evidence>